<accession>A0A0D2U5W0</accession>
<evidence type="ECO:0000256" key="1">
    <source>
        <dbReference type="ARBA" id="ARBA00022737"/>
    </source>
</evidence>
<feature type="repeat" description="PPR" evidence="2">
    <location>
        <begin position="320"/>
        <end position="354"/>
    </location>
</feature>
<dbReference type="Pfam" id="PF01535">
    <property type="entry name" value="PPR"/>
    <property type="match status" value="3"/>
</dbReference>
<dbReference type="NCBIfam" id="TIGR00756">
    <property type="entry name" value="PPR"/>
    <property type="match status" value="8"/>
</dbReference>
<dbReference type="Pfam" id="PF12854">
    <property type="entry name" value="PPR_1"/>
    <property type="match status" value="1"/>
</dbReference>
<feature type="repeat" description="PPR" evidence="2">
    <location>
        <begin position="250"/>
        <end position="284"/>
    </location>
</feature>
<keyword evidence="4" id="KW-1185">Reference proteome</keyword>
<feature type="repeat" description="PPR" evidence="2">
    <location>
        <begin position="110"/>
        <end position="144"/>
    </location>
</feature>
<dbReference type="InterPro" id="IPR002885">
    <property type="entry name" value="PPR_rpt"/>
</dbReference>
<dbReference type="Proteomes" id="UP000032304">
    <property type="component" value="Chromosome 8"/>
</dbReference>
<feature type="repeat" description="PPR" evidence="2">
    <location>
        <begin position="180"/>
        <end position="214"/>
    </location>
</feature>
<dbReference type="PANTHER" id="PTHR45613">
    <property type="entry name" value="PENTATRICOPEPTIDE REPEAT-CONTAINING PROTEIN"/>
    <property type="match status" value="1"/>
</dbReference>
<dbReference type="Gramene" id="KJB50890">
    <property type="protein sequence ID" value="KJB50890"/>
    <property type="gene ID" value="B456_008G192600"/>
</dbReference>
<proteinExistence type="predicted"/>
<reference evidence="3 4" key="1">
    <citation type="journal article" date="2012" name="Nature">
        <title>Repeated polyploidization of Gossypium genomes and the evolution of spinnable cotton fibres.</title>
        <authorList>
            <person name="Paterson A.H."/>
            <person name="Wendel J.F."/>
            <person name="Gundlach H."/>
            <person name="Guo H."/>
            <person name="Jenkins J."/>
            <person name="Jin D."/>
            <person name="Llewellyn D."/>
            <person name="Showmaker K.C."/>
            <person name="Shu S."/>
            <person name="Udall J."/>
            <person name="Yoo M.J."/>
            <person name="Byers R."/>
            <person name="Chen W."/>
            <person name="Doron-Faigenboim A."/>
            <person name="Duke M.V."/>
            <person name="Gong L."/>
            <person name="Grimwood J."/>
            <person name="Grover C."/>
            <person name="Grupp K."/>
            <person name="Hu G."/>
            <person name="Lee T.H."/>
            <person name="Li J."/>
            <person name="Lin L."/>
            <person name="Liu T."/>
            <person name="Marler B.S."/>
            <person name="Page J.T."/>
            <person name="Roberts A.W."/>
            <person name="Romanel E."/>
            <person name="Sanders W.S."/>
            <person name="Szadkowski E."/>
            <person name="Tan X."/>
            <person name="Tang H."/>
            <person name="Xu C."/>
            <person name="Wang J."/>
            <person name="Wang Z."/>
            <person name="Zhang D."/>
            <person name="Zhang L."/>
            <person name="Ashrafi H."/>
            <person name="Bedon F."/>
            <person name="Bowers J.E."/>
            <person name="Brubaker C.L."/>
            <person name="Chee P.W."/>
            <person name="Das S."/>
            <person name="Gingle A.R."/>
            <person name="Haigler C.H."/>
            <person name="Harker D."/>
            <person name="Hoffmann L.V."/>
            <person name="Hovav R."/>
            <person name="Jones D.C."/>
            <person name="Lemke C."/>
            <person name="Mansoor S."/>
            <person name="ur Rahman M."/>
            <person name="Rainville L.N."/>
            <person name="Rambani A."/>
            <person name="Reddy U.K."/>
            <person name="Rong J.K."/>
            <person name="Saranga Y."/>
            <person name="Scheffler B.E."/>
            <person name="Scheffler J.A."/>
            <person name="Stelly D.M."/>
            <person name="Triplett B.A."/>
            <person name="Van Deynze A."/>
            <person name="Vaslin M.F."/>
            <person name="Waghmare V.N."/>
            <person name="Walford S.A."/>
            <person name="Wright R.J."/>
            <person name="Zaki E.A."/>
            <person name="Zhang T."/>
            <person name="Dennis E.S."/>
            <person name="Mayer K.F."/>
            <person name="Peterson D.G."/>
            <person name="Rokhsar D.S."/>
            <person name="Wang X."/>
            <person name="Schmutz J."/>
        </authorList>
    </citation>
    <scope>NUCLEOTIDE SEQUENCE [LARGE SCALE GENOMIC DNA]</scope>
</reference>
<evidence type="ECO:0000313" key="4">
    <source>
        <dbReference type="Proteomes" id="UP000032304"/>
    </source>
</evidence>
<dbReference type="PROSITE" id="PS51375">
    <property type="entry name" value="PPR"/>
    <property type="match status" value="7"/>
</dbReference>
<organism evidence="3 4">
    <name type="scientific">Gossypium raimondii</name>
    <name type="common">Peruvian cotton</name>
    <name type="synonym">Gossypium klotzschianum subsp. raimondii</name>
    <dbReference type="NCBI Taxonomy" id="29730"/>
    <lineage>
        <taxon>Eukaryota</taxon>
        <taxon>Viridiplantae</taxon>
        <taxon>Streptophyta</taxon>
        <taxon>Embryophyta</taxon>
        <taxon>Tracheophyta</taxon>
        <taxon>Spermatophyta</taxon>
        <taxon>Magnoliopsida</taxon>
        <taxon>eudicotyledons</taxon>
        <taxon>Gunneridae</taxon>
        <taxon>Pentapetalae</taxon>
        <taxon>rosids</taxon>
        <taxon>malvids</taxon>
        <taxon>Malvales</taxon>
        <taxon>Malvaceae</taxon>
        <taxon>Malvoideae</taxon>
        <taxon>Gossypium</taxon>
    </lineage>
</organism>
<keyword evidence="1" id="KW-0677">Repeat</keyword>
<sequence>MSPALLPKHVAAVVKHQRDPLKALQMFNAVKKEDGFKHTLLTYKCMIDKLGFHGEFEAMEKVLLEMRLNVDNSLLEGVYIGCMRNYGRKQKVQEAIDVFERMDFYNCEPTVLSYNAIMNILVEYGYYNQAHKVYMRMRDKGIIPDVYTFTIRIKSFCRTKRPHAALRLLRNMPMLGCEINAAAYCTVVGGFFEENHHIEAYELFDEMLKLGIAPNITAFNKLIHILCKKGNVRESEKLLNKVMKRGVSPNLFTVNIFIQGLCRKGALNEAVSFLNGVAKEGLKPDTVTYNTLICGLCKSAKVVEAEIFLHKMVNEGLEPDGFTYNAVIDGYCKLGIIQDADKILNDAVFKGFIPDEFTYCSLINGLCQHGADFASLAADE</sequence>
<dbReference type="Pfam" id="PF13041">
    <property type="entry name" value="PPR_2"/>
    <property type="match status" value="3"/>
</dbReference>
<dbReference type="EMBL" id="CM001747">
    <property type="protein sequence ID" value="KJB50890.1"/>
    <property type="molecule type" value="Genomic_DNA"/>
</dbReference>
<name>A0A0D2U5W0_GOSRA</name>
<evidence type="ECO:0000256" key="2">
    <source>
        <dbReference type="PROSITE-ProRule" id="PRU00708"/>
    </source>
</evidence>
<dbReference type="Gene3D" id="1.25.40.10">
    <property type="entry name" value="Tetratricopeptide repeat domain"/>
    <property type="match status" value="4"/>
</dbReference>
<evidence type="ECO:0000313" key="3">
    <source>
        <dbReference type="EMBL" id="KJB50890.1"/>
    </source>
</evidence>
<dbReference type="InterPro" id="IPR011990">
    <property type="entry name" value="TPR-like_helical_dom_sf"/>
</dbReference>
<protein>
    <recommendedName>
        <fullName evidence="5">Pentacotripeptide-repeat region of PRORP domain-containing protein</fullName>
    </recommendedName>
</protein>
<feature type="repeat" description="PPR" evidence="2">
    <location>
        <begin position="285"/>
        <end position="319"/>
    </location>
</feature>
<feature type="repeat" description="PPR" evidence="2">
    <location>
        <begin position="145"/>
        <end position="179"/>
    </location>
</feature>
<evidence type="ECO:0008006" key="5">
    <source>
        <dbReference type="Google" id="ProtNLM"/>
    </source>
</evidence>
<dbReference type="AlphaFoldDB" id="A0A0D2U5W0"/>
<feature type="repeat" description="PPR" evidence="2">
    <location>
        <begin position="215"/>
        <end position="249"/>
    </location>
</feature>
<dbReference type="PANTHER" id="PTHR45613:SF207">
    <property type="entry name" value="OS08G0300700 PROTEIN"/>
    <property type="match status" value="1"/>
</dbReference>
<dbReference type="SUPFAM" id="SSF81901">
    <property type="entry name" value="HCP-like"/>
    <property type="match status" value="1"/>
</dbReference>
<gene>
    <name evidence="3" type="ORF">B456_008G192600</name>
</gene>